<dbReference type="CDD" id="cd24003">
    <property type="entry name" value="ASKHA_NBD_GDA1_CD39_NTPase"/>
    <property type="match status" value="1"/>
</dbReference>
<evidence type="ECO:0000313" key="6">
    <source>
        <dbReference type="RefSeq" id="XP_005113007.2"/>
    </source>
</evidence>
<evidence type="ECO:0000256" key="3">
    <source>
        <dbReference type="RuleBase" id="RU003833"/>
    </source>
</evidence>
<gene>
    <name evidence="6" type="primary">LOC101851321</name>
</gene>
<dbReference type="GeneID" id="101851321"/>
<dbReference type="RefSeq" id="XP_005113007.2">
    <property type="nucleotide sequence ID" value="XM_005112950.3"/>
</dbReference>
<accession>A0ABM0KAP3</accession>
<name>A0ABM0KAP3_APLCA</name>
<dbReference type="Proteomes" id="UP000694888">
    <property type="component" value="Unplaced"/>
</dbReference>
<sequence length="432" mass="47465">MMENTVQLIPCLALLVVMAHTASLGGSGSNPEHFSVFLDLGSTGTKLKLYRWREPEQRGVLPTVRLVQSTKFKPGISTLGGGRDELVEYLRPILDLAKQTVPEAERAKTPIFAMATAGFRYLSEEVSGHVMSEIQSVLSDPLVSPFLYQADDLQILSGEEEGVYAWLALNYLLGFFDSHRPSNQSHGIMEMGGSSTQIAFVPTDPIYAGEFQISLLGHTYQLYVHSYLDFGLTALQRRLAALLDSAGTQDNPCLLQGDTKEYQQDDDHTVTNQGTGDAAACRRLLSQLLHPDSGLPCQPKPCAIGSQYQPRVDGVPFYATQGFVYTPSDLQAIDPEGDLDLDSLEHTGEQYCAKTLTEAVGEGMNPKFASAGCLESQYIPLLISSAYRFPADSHIKATSKIDGERIDWALGAVLMQLSRRSEFQSCVERQRR</sequence>
<dbReference type="Pfam" id="PF01150">
    <property type="entry name" value="GDA1_CD39"/>
    <property type="match status" value="1"/>
</dbReference>
<dbReference type="PANTHER" id="PTHR11782:SF83">
    <property type="entry name" value="GUANOSINE-DIPHOSPHATASE"/>
    <property type="match status" value="1"/>
</dbReference>
<dbReference type="Gene3D" id="3.30.420.150">
    <property type="entry name" value="Exopolyphosphatase. Domain 2"/>
    <property type="match status" value="1"/>
</dbReference>
<proteinExistence type="inferred from homology"/>
<dbReference type="PANTHER" id="PTHR11782">
    <property type="entry name" value="ADENOSINE/GUANOSINE DIPHOSPHATASE"/>
    <property type="match status" value="1"/>
</dbReference>
<keyword evidence="5" id="KW-1185">Reference proteome</keyword>
<reference evidence="6" key="1">
    <citation type="submission" date="2025-08" db="UniProtKB">
        <authorList>
            <consortium name="RefSeq"/>
        </authorList>
    </citation>
    <scope>IDENTIFICATION</scope>
</reference>
<keyword evidence="4" id="KW-0732">Signal</keyword>
<keyword evidence="2 3" id="KW-0378">Hydrolase</keyword>
<dbReference type="Gene3D" id="3.30.420.40">
    <property type="match status" value="1"/>
</dbReference>
<evidence type="ECO:0000256" key="1">
    <source>
        <dbReference type="ARBA" id="ARBA00009283"/>
    </source>
</evidence>
<dbReference type="InterPro" id="IPR000407">
    <property type="entry name" value="GDA1_CD39_NTPase"/>
</dbReference>
<protein>
    <submittedName>
        <fullName evidence="6">Nucleoside-diphosphatase mig-23</fullName>
    </submittedName>
</protein>
<organism evidence="5 6">
    <name type="scientific">Aplysia californica</name>
    <name type="common">California sea hare</name>
    <dbReference type="NCBI Taxonomy" id="6500"/>
    <lineage>
        <taxon>Eukaryota</taxon>
        <taxon>Metazoa</taxon>
        <taxon>Spiralia</taxon>
        <taxon>Lophotrochozoa</taxon>
        <taxon>Mollusca</taxon>
        <taxon>Gastropoda</taxon>
        <taxon>Heterobranchia</taxon>
        <taxon>Euthyneura</taxon>
        <taxon>Tectipleura</taxon>
        <taxon>Aplysiida</taxon>
        <taxon>Aplysioidea</taxon>
        <taxon>Aplysiidae</taxon>
        <taxon>Aplysia</taxon>
    </lineage>
</organism>
<evidence type="ECO:0000256" key="2">
    <source>
        <dbReference type="ARBA" id="ARBA00022801"/>
    </source>
</evidence>
<evidence type="ECO:0000313" key="5">
    <source>
        <dbReference type="Proteomes" id="UP000694888"/>
    </source>
</evidence>
<dbReference type="PROSITE" id="PS01238">
    <property type="entry name" value="GDA1_CD39_NTPASE"/>
    <property type="match status" value="1"/>
</dbReference>
<feature type="chain" id="PRO_5046060682" evidence="4">
    <location>
        <begin position="24"/>
        <end position="432"/>
    </location>
</feature>
<feature type="signal peptide" evidence="4">
    <location>
        <begin position="1"/>
        <end position="23"/>
    </location>
</feature>
<comment type="similarity">
    <text evidence="1 3">Belongs to the GDA1/CD39 NTPase family.</text>
</comment>
<evidence type="ECO:0000256" key="4">
    <source>
        <dbReference type="SAM" id="SignalP"/>
    </source>
</evidence>